<protein>
    <submittedName>
        <fullName evidence="2">Uncharacterized protein</fullName>
    </submittedName>
</protein>
<sequence length="83" mass="9423">MTRHVLPERRSRPRKGILPQRSNPGIKRNSALALADIIEYTNRSRFVGRSGSAENHRQHTSTPLYADWSPAAFFNSVAPHANW</sequence>
<feature type="compositionally biased region" description="Basic and acidic residues" evidence="1">
    <location>
        <begin position="1"/>
        <end position="10"/>
    </location>
</feature>
<proteinExistence type="predicted"/>
<evidence type="ECO:0000256" key="1">
    <source>
        <dbReference type="SAM" id="MobiDB-lite"/>
    </source>
</evidence>
<dbReference type="Proteomes" id="UP001430953">
    <property type="component" value="Unassembled WGS sequence"/>
</dbReference>
<evidence type="ECO:0000313" key="3">
    <source>
        <dbReference type="Proteomes" id="UP001430953"/>
    </source>
</evidence>
<comment type="caution">
    <text evidence="2">The sequence shown here is derived from an EMBL/GenBank/DDBJ whole genome shotgun (WGS) entry which is preliminary data.</text>
</comment>
<accession>A0AAW2FQM9</accession>
<evidence type="ECO:0000313" key="2">
    <source>
        <dbReference type="EMBL" id="KAL0116157.1"/>
    </source>
</evidence>
<gene>
    <name evidence="2" type="ORF">PUN28_011187</name>
</gene>
<dbReference type="EMBL" id="JADYXP020000010">
    <property type="protein sequence ID" value="KAL0116157.1"/>
    <property type="molecule type" value="Genomic_DNA"/>
</dbReference>
<organism evidence="2 3">
    <name type="scientific">Cardiocondyla obscurior</name>
    <dbReference type="NCBI Taxonomy" id="286306"/>
    <lineage>
        <taxon>Eukaryota</taxon>
        <taxon>Metazoa</taxon>
        <taxon>Ecdysozoa</taxon>
        <taxon>Arthropoda</taxon>
        <taxon>Hexapoda</taxon>
        <taxon>Insecta</taxon>
        <taxon>Pterygota</taxon>
        <taxon>Neoptera</taxon>
        <taxon>Endopterygota</taxon>
        <taxon>Hymenoptera</taxon>
        <taxon>Apocrita</taxon>
        <taxon>Aculeata</taxon>
        <taxon>Formicoidea</taxon>
        <taxon>Formicidae</taxon>
        <taxon>Myrmicinae</taxon>
        <taxon>Cardiocondyla</taxon>
    </lineage>
</organism>
<reference evidence="2 3" key="1">
    <citation type="submission" date="2023-03" db="EMBL/GenBank/DDBJ databases">
        <title>High recombination rates correlate with genetic variation in Cardiocondyla obscurior ants.</title>
        <authorList>
            <person name="Errbii M."/>
        </authorList>
    </citation>
    <scope>NUCLEOTIDE SEQUENCE [LARGE SCALE GENOMIC DNA]</scope>
    <source>
        <strain evidence="2">Alpha-2009</strain>
        <tissue evidence="2">Whole body</tissue>
    </source>
</reference>
<feature type="region of interest" description="Disordered" evidence="1">
    <location>
        <begin position="1"/>
        <end position="25"/>
    </location>
</feature>
<name>A0AAW2FQM9_9HYME</name>
<keyword evidence="3" id="KW-1185">Reference proteome</keyword>
<dbReference type="AlphaFoldDB" id="A0AAW2FQM9"/>